<dbReference type="Proteomes" id="UP001501578">
    <property type="component" value="Unassembled WGS sequence"/>
</dbReference>
<dbReference type="InterPro" id="IPR025334">
    <property type="entry name" value="DUF4240"/>
</dbReference>
<reference evidence="2 3" key="1">
    <citation type="journal article" date="2019" name="Int. J. Syst. Evol. Microbiol.">
        <title>The Global Catalogue of Microorganisms (GCM) 10K type strain sequencing project: providing services to taxonomists for standard genome sequencing and annotation.</title>
        <authorList>
            <consortium name="The Broad Institute Genomics Platform"/>
            <consortium name="The Broad Institute Genome Sequencing Center for Infectious Disease"/>
            <person name="Wu L."/>
            <person name="Ma J."/>
        </authorList>
    </citation>
    <scope>NUCLEOTIDE SEQUENCE [LARGE SCALE GENOMIC DNA]</scope>
    <source>
        <strain evidence="2 3">JCM 11136</strain>
    </source>
</reference>
<accession>A0ABN1NT03</accession>
<dbReference type="RefSeq" id="WP_343948542.1">
    <property type="nucleotide sequence ID" value="NZ_BAAAHQ010000004.1"/>
</dbReference>
<evidence type="ECO:0000313" key="2">
    <source>
        <dbReference type="EMBL" id="GAA0915806.1"/>
    </source>
</evidence>
<feature type="domain" description="DUF4240" evidence="1">
    <location>
        <begin position="1"/>
        <end position="134"/>
    </location>
</feature>
<evidence type="ECO:0000313" key="3">
    <source>
        <dbReference type="Proteomes" id="UP001501578"/>
    </source>
</evidence>
<dbReference type="EMBL" id="BAAAHQ010000004">
    <property type="protein sequence ID" value="GAA0915806.1"/>
    <property type="molecule type" value="Genomic_DNA"/>
</dbReference>
<dbReference type="Pfam" id="PF14024">
    <property type="entry name" value="DUF4240"/>
    <property type="match status" value="1"/>
</dbReference>
<keyword evidence="3" id="KW-1185">Reference proteome</keyword>
<organism evidence="2 3">
    <name type="scientific">Nonomuraea longicatena</name>
    <dbReference type="NCBI Taxonomy" id="83682"/>
    <lineage>
        <taxon>Bacteria</taxon>
        <taxon>Bacillati</taxon>
        <taxon>Actinomycetota</taxon>
        <taxon>Actinomycetes</taxon>
        <taxon>Streptosporangiales</taxon>
        <taxon>Streptosporangiaceae</taxon>
        <taxon>Nonomuraea</taxon>
    </lineage>
</organism>
<proteinExistence type="predicted"/>
<name>A0ABN1NT03_9ACTN</name>
<gene>
    <name evidence="2" type="ORF">GCM10009560_10470</name>
</gene>
<protein>
    <recommendedName>
        <fullName evidence="1">DUF4240 domain-containing protein</fullName>
    </recommendedName>
</protein>
<comment type="caution">
    <text evidence="2">The sequence shown here is derived from an EMBL/GenBank/DDBJ whole genome shotgun (WGS) entry which is preliminary data.</text>
</comment>
<evidence type="ECO:0000259" key="1">
    <source>
        <dbReference type="Pfam" id="PF14024"/>
    </source>
</evidence>
<sequence length="169" mass="19624">MDVDAFWALIEQSGRETSTKRSRREWLENQLGGRPADDIIDFQKWLTLCEYQGNTWDVWGAGTAAFLTSSADSFLYFRRWLIGLGRETFERVIADPETLFEIPETRNLIDLRTWTAEEWPEFEFLGYVAFKPYRDRAGLDLCTLHEQAAARAGLGEDWDTMRGTPPDHH</sequence>